<evidence type="ECO:0000256" key="9">
    <source>
        <dbReference type="PROSITE-ProRule" id="PRU00283"/>
    </source>
</evidence>
<keyword evidence="5 9" id="KW-0067">ATP-binding</keyword>
<dbReference type="InterPro" id="IPR027640">
    <property type="entry name" value="Kinesin-like_fam"/>
</dbReference>
<feature type="binding site" evidence="9">
    <location>
        <begin position="86"/>
        <end position="93"/>
    </location>
    <ligand>
        <name>ATP</name>
        <dbReference type="ChEBI" id="CHEBI:30616"/>
    </ligand>
</feature>
<evidence type="ECO:0000256" key="11">
    <source>
        <dbReference type="SAM" id="Coils"/>
    </source>
</evidence>
<feature type="coiled-coil region" evidence="11">
    <location>
        <begin position="414"/>
        <end position="518"/>
    </location>
</feature>
<accession>A0A452RNE3</accession>
<evidence type="ECO:0000256" key="5">
    <source>
        <dbReference type="ARBA" id="ARBA00022840"/>
    </source>
</evidence>
<dbReference type="PANTHER" id="PTHR47968:SF70">
    <property type="entry name" value="KINESIN HEAVY CHAIN ISOFORM 5C"/>
    <property type="match status" value="1"/>
</dbReference>
<reference evidence="14" key="1">
    <citation type="submission" date="2016-06" db="EMBL/GenBank/DDBJ databases">
        <title>De novo assembly and RNA-Seq shows season-dependent expression and editing in black bear kidneys.</title>
        <authorList>
            <person name="Korstanje R."/>
            <person name="Srivastava A."/>
            <person name="Sarsani V.K."/>
            <person name="Sheehan S.M."/>
            <person name="Seger R.L."/>
            <person name="Barter M.E."/>
            <person name="Lindqvist C."/>
            <person name="Brody L.C."/>
            <person name="Mullikin J.C."/>
        </authorList>
    </citation>
    <scope>NUCLEOTIDE SEQUENCE [LARGE SCALE GENOMIC DNA]</scope>
</reference>
<evidence type="ECO:0000256" key="8">
    <source>
        <dbReference type="ARBA" id="ARBA00023212"/>
    </source>
</evidence>
<dbReference type="InterPro" id="IPR001752">
    <property type="entry name" value="Kinesin_motor_dom"/>
</dbReference>
<evidence type="ECO:0000256" key="7">
    <source>
        <dbReference type="ARBA" id="ARBA00023175"/>
    </source>
</evidence>
<dbReference type="Ensembl" id="ENSUAMT00000023181.1">
    <property type="protein sequence ID" value="ENSUAMP00000020737.1"/>
    <property type="gene ID" value="ENSUAMG00000011730.1"/>
</dbReference>
<dbReference type="SUPFAM" id="SSF52540">
    <property type="entry name" value="P-loop containing nucleoside triphosphate hydrolases"/>
    <property type="match status" value="1"/>
</dbReference>
<evidence type="ECO:0000256" key="10">
    <source>
        <dbReference type="RuleBase" id="RU000394"/>
    </source>
</evidence>
<evidence type="ECO:0000256" key="1">
    <source>
        <dbReference type="ARBA" id="ARBA00004245"/>
    </source>
</evidence>
<gene>
    <name evidence="13" type="primary">KIF5C</name>
</gene>
<feature type="coiled-coil region" evidence="11">
    <location>
        <begin position="605"/>
        <end position="726"/>
    </location>
</feature>
<dbReference type="AlphaFoldDB" id="A0A452RNE3"/>
<dbReference type="InterPro" id="IPR059182">
    <property type="entry name" value="Khc_C"/>
</dbReference>
<dbReference type="SMART" id="SM00129">
    <property type="entry name" value="KISc"/>
    <property type="match status" value="1"/>
</dbReference>
<dbReference type="Pfam" id="PF00225">
    <property type="entry name" value="Kinesin"/>
    <property type="match status" value="1"/>
</dbReference>
<dbReference type="GO" id="GO:0005524">
    <property type="term" value="F:ATP binding"/>
    <property type="evidence" value="ECO:0007669"/>
    <property type="project" value="UniProtKB-UniRule"/>
</dbReference>
<dbReference type="GeneTree" id="ENSGT00940000158539"/>
<reference evidence="13" key="2">
    <citation type="submission" date="2025-08" db="UniProtKB">
        <authorList>
            <consortium name="Ensembl"/>
        </authorList>
    </citation>
    <scope>IDENTIFICATION</scope>
</reference>
<keyword evidence="6 11" id="KW-0175">Coiled coil</keyword>
<feature type="domain" description="Kinesin motor" evidence="12">
    <location>
        <begin position="8"/>
        <end position="327"/>
    </location>
</feature>
<dbReference type="Proteomes" id="UP000291022">
    <property type="component" value="Unassembled WGS sequence"/>
</dbReference>
<proteinExistence type="inferred from homology"/>
<organism evidence="13 14">
    <name type="scientific">Ursus americanus</name>
    <name type="common">American black bear</name>
    <name type="synonym">Euarctos americanus</name>
    <dbReference type="NCBI Taxonomy" id="9643"/>
    <lineage>
        <taxon>Eukaryota</taxon>
        <taxon>Metazoa</taxon>
        <taxon>Chordata</taxon>
        <taxon>Craniata</taxon>
        <taxon>Vertebrata</taxon>
        <taxon>Euteleostomi</taxon>
        <taxon>Mammalia</taxon>
        <taxon>Eutheria</taxon>
        <taxon>Laurasiatheria</taxon>
        <taxon>Carnivora</taxon>
        <taxon>Caniformia</taxon>
        <taxon>Ursidae</taxon>
        <taxon>Ursus</taxon>
    </lineage>
</organism>
<keyword evidence="4 9" id="KW-0547">Nucleotide-binding</keyword>
<dbReference type="CDD" id="cd01369">
    <property type="entry name" value="KISc_KHC_KIF5"/>
    <property type="match status" value="1"/>
</dbReference>
<sequence>MADPAECSIKVMCRFRPLNEAEILRGDKFIPKFKGDETVVIGQGKPYVFDRVLPPSTTQEQVYNACAKQIVKDVLEGYNGTIFAYGQTSSGKTHTMEGKLHDPQLMGIIPRIAHDIFDHIYSMDENLEFHIKVSYFEIYLDKIRDLLDVSKTNLAVHEDKNRVPYVKGCTERFVSSPEEVMDVIDEGKANRHVAVTNMNEHSSRSHSIFLINIKQENVETEKKLSGKLYLVDLAGSEKVSKTGAEGAVLDEAKNINKSLSALGNVISALAEGTKTHVPYRDSKMTRILQDSLGGNCRTTIVICCSPSVFNEAETKSTLMFGQRAKTIKNTVSVNLELTAEEWKKKYEKEKEKNKTLKNVIQHLELELNRWRNGEAVPEDEQISAKDQKTLEPCDNTPIIDNIAPVVSGISAEEKEKYDEEISSLYRQLDDKDDEINQQSQLAEKLKQQMLDQDELLASTRRDYEKIQEELTRLQIENEAAKDEVKEVLQALEELAVNYDQKSQEVEDKTRANEQLTDELAQKTVGAFLQELSNHQKKRATEILNLLLKDLGEIGGIIGTNDVKTVSQPLFCPLYLLLEWCDPKQLRNSQDGRCWSLTPPFYLFVYLKHEAKIKSLTDYMQNMEQKRRQLEESQDSLSEELAKLRAQEKMHEVSFQDKEKEHLTRLQDKALEQQMESHREAHQKQLSRLRDEIEEKQKIIDEIRDLNQKLQLEQEKLSSDYNKLKVEDQEREMKLEKCLPLHWQSHNLLFQSRELQTLHNLRKLFVQDLTARVKKSVELDSDDGGGSAAQKQKISFLENNLEQLTKVHKQLVRDNADLRCELPKLEKRLRATAERVKALESALKEAKENAMRDRKRYQQEVDRIKEAVRAKNMARRAHSAQIAKPIRPGHYPASSPTAVHAIRGGGGCSLPTLNSMVWRMIHLGAFFCLWDFSMQLASKRALPVRQLLSPRADRCGWLLEVLGTEYKERARYRQSYFYNCSLSSTNRGF</sequence>
<keyword evidence="3 10" id="KW-0493">Microtubule</keyword>
<dbReference type="PANTHER" id="PTHR47968">
    <property type="entry name" value="CENTROMERE PROTEIN E"/>
    <property type="match status" value="1"/>
</dbReference>
<dbReference type="PRINTS" id="PR00380">
    <property type="entry name" value="KINESINHEAVY"/>
</dbReference>
<dbReference type="CDD" id="cd23649">
    <property type="entry name" value="Khc_CBD_cc"/>
    <property type="match status" value="1"/>
</dbReference>
<feature type="coiled-coil region" evidence="11">
    <location>
        <begin position="332"/>
        <end position="373"/>
    </location>
</feature>
<evidence type="ECO:0000259" key="12">
    <source>
        <dbReference type="PROSITE" id="PS50067"/>
    </source>
</evidence>
<dbReference type="GO" id="GO:0008017">
    <property type="term" value="F:microtubule binding"/>
    <property type="evidence" value="ECO:0007669"/>
    <property type="project" value="InterPro"/>
</dbReference>
<dbReference type="InterPro" id="IPR036961">
    <property type="entry name" value="Kinesin_motor_dom_sf"/>
</dbReference>
<evidence type="ECO:0000256" key="3">
    <source>
        <dbReference type="ARBA" id="ARBA00022701"/>
    </source>
</evidence>
<name>A0A452RNE3_URSAM</name>
<dbReference type="GO" id="GO:0005874">
    <property type="term" value="C:microtubule"/>
    <property type="evidence" value="ECO:0007669"/>
    <property type="project" value="UniProtKB-KW"/>
</dbReference>
<evidence type="ECO:0000256" key="6">
    <source>
        <dbReference type="ARBA" id="ARBA00023054"/>
    </source>
</evidence>
<dbReference type="Gene3D" id="3.40.850.10">
    <property type="entry name" value="Kinesin motor domain"/>
    <property type="match status" value="1"/>
</dbReference>
<feature type="coiled-coil region" evidence="11">
    <location>
        <begin position="786"/>
        <end position="873"/>
    </location>
</feature>
<keyword evidence="14" id="KW-1185">Reference proteome</keyword>
<keyword evidence="8" id="KW-0206">Cytoskeleton</keyword>
<dbReference type="PROSITE" id="PS50067">
    <property type="entry name" value="KINESIN_MOTOR_2"/>
    <property type="match status" value="1"/>
</dbReference>
<dbReference type="GO" id="GO:0003777">
    <property type="term" value="F:microtubule motor activity"/>
    <property type="evidence" value="ECO:0007669"/>
    <property type="project" value="InterPro"/>
</dbReference>
<keyword evidence="2" id="KW-0963">Cytoplasm</keyword>
<dbReference type="GO" id="GO:0007018">
    <property type="term" value="P:microtubule-based movement"/>
    <property type="evidence" value="ECO:0007669"/>
    <property type="project" value="InterPro"/>
</dbReference>
<keyword evidence="7 9" id="KW-0505">Motor protein</keyword>
<reference evidence="13" key="3">
    <citation type="submission" date="2025-09" db="UniProtKB">
        <authorList>
            <consortium name="Ensembl"/>
        </authorList>
    </citation>
    <scope>IDENTIFICATION</scope>
</reference>
<dbReference type="InterPro" id="IPR027417">
    <property type="entry name" value="P-loop_NTPase"/>
</dbReference>
<dbReference type="PROSITE" id="PS00411">
    <property type="entry name" value="KINESIN_MOTOR_1"/>
    <property type="match status" value="1"/>
</dbReference>
<evidence type="ECO:0000256" key="2">
    <source>
        <dbReference type="ARBA" id="ARBA00022490"/>
    </source>
</evidence>
<evidence type="ECO:0000256" key="4">
    <source>
        <dbReference type="ARBA" id="ARBA00022741"/>
    </source>
</evidence>
<dbReference type="FunFam" id="3.40.850.10:FF:000009">
    <property type="entry name" value="Kinesin-like protein"/>
    <property type="match status" value="1"/>
</dbReference>
<comment type="similarity">
    <text evidence="9 10">Belongs to the TRAFAC class myosin-kinesin ATPase superfamily. Kinesin family.</text>
</comment>
<dbReference type="InterPro" id="IPR019821">
    <property type="entry name" value="Kinesin_motor_CS"/>
</dbReference>
<dbReference type="Gene3D" id="6.10.250.1590">
    <property type="match status" value="1"/>
</dbReference>
<comment type="subcellular location">
    <subcellularLocation>
        <location evidence="1">Cytoplasm</location>
        <location evidence="1">Cytoskeleton</location>
    </subcellularLocation>
</comment>
<evidence type="ECO:0000313" key="14">
    <source>
        <dbReference type="Proteomes" id="UP000291022"/>
    </source>
</evidence>
<protein>
    <recommendedName>
        <fullName evidence="10">Kinesin-like protein</fullName>
    </recommendedName>
</protein>
<evidence type="ECO:0000313" key="13">
    <source>
        <dbReference type="Ensembl" id="ENSUAMP00000020737.1"/>
    </source>
</evidence>
<dbReference type="STRING" id="9643.ENSUAMP00000020737"/>